<dbReference type="SUPFAM" id="SSF48452">
    <property type="entry name" value="TPR-like"/>
    <property type="match status" value="1"/>
</dbReference>
<dbReference type="Gene3D" id="1.25.40.10">
    <property type="entry name" value="Tetratricopeptide repeat domain"/>
    <property type="match status" value="2"/>
</dbReference>
<evidence type="ECO:0000256" key="1">
    <source>
        <dbReference type="SAM" id="SignalP"/>
    </source>
</evidence>
<name>A0A5M6CM68_9BACT</name>
<organism evidence="2 3">
    <name type="scientific">Taibaiella lutea</name>
    <dbReference type="NCBI Taxonomy" id="2608001"/>
    <lineage>
        <taxon>Bacteria</taxon>
        <taxon>Pseudomonadati</taxon>
        <taxon>Bacteroidota</taxon>
        <taxon>Chitinophagia</taxon>
        <taxon>Chitinophagales</taxon>
        <taxon>Chitinophagaceae</taxon>
        <taxon>Taibaiella</taxon>
    </lineage>
</organism>
<reference evidence="2 3" key="1">
    <citation type="submission" date="2019-09" db="EMBL/GenBank/DDBJ databases">
        <title>Genome sequence and assembly of Taibaiella sp.</title>
        <authorList>
            <person name="Chhetri G."/>
        </authorList>
    </citation>
    <scope>NUCLEOTIDE SEQUENCE [LARGE SCALE GENOMIC DNA]</scope>
    <source>
        <strain evidence="2 3">KVB11</strain>
    </source>
</reference>
<protein>
    <recommendedName>
        <fullName evidence="4">Tetratricopeptide repeat protein</fullName>
    </recommendedName>
</protein>
<evidence type="ECO:0000313" key="2">
    <source>
        <dbReference type="EMBL" id="KAA5536311.1"/>
    </source>
</evidence>
<dbReference type="RefSeq" id="WP_150030884.1">
    <property type="nucleotide sequence ID" value="NZ_VWSH01000001.1"/>
</dbReference>
<gene>
    <name evidence="2" type="ORF">F0919_01185</name>
</gene>
<dbReference type="Proteomes" id="UP000323632">
    <property type="component" value="Unassembled WGS sequence"/>
</dbReference>
<dbReference type="InterPro" id="IPR011990">
    <property type="entry name" value="TPR-like_helical_dom_sf"/>
</dbReference>
<dbReference type="AlphaFoldDB" id="A0A5M6CM68"/>
<sequence>MNKKVLFLSAGIMMSAAAFAQKDKLKEATKQLETATTAAAASPDLAAISYAKAKEAIDLAVTNPDTKDKPETWLTKAGIYIGMQENPNLNADEPYKEGIAALNKAIELNPKLSTDEKVVNLLVNAAFHSFNDGVKTYNQSHYSDAYGLFKQSKTLLGEDKDKRFQAVPVVDTIRAQAVMYMGFNAYYSSNEQGADVNGKLDEAVKNLSQVKSSAYLSEPSIYLVLAQAYEKKGDKANQSATIAEGLSKFPNDKNLQALDLNLAISSGTQNEAITKMEDAINKDPKNADLYMNLGILNYNIAYPKDGSSNPKAAEYGAKAEAAYKKAVELAPDNGTYNFQLGSYYYNNASRILTVMNGLGTSKADQAKYDQLDKDKNAEFVKALPYLEKTRDIFSPKKDKLTKEQMTEYVNSLTGLKEIYARTEQTDKLAETRKLLKEVTE</sequence>
<feature type="signal peptide" evidence="1">
    <location>
        <begin position="1"/>
        <end position="20"/>
    </location>
</feature>
<keyword evidence="3" id="KW-1185">Reference proteome</keyword>
<evidence type="ECO:0008006" key="4">
    <source>
        <dbReference type="Google" id="ProtNLM"/>
    </source>
</evidence>
<feature type="chain" id="PRO_5024393111" description="Tetratricopeptide repeat protein" evidence="1">
    <location>
        <begin position="21"/>
        <end position="440"/>
    </location>
</feature>
<dbReference type="EMBL" id="VWSH01000001">
    <property type="protein sequence ID" value="KAA5536311.1"/>
    <property type="molecule type" value="Genomic_DNA"/>
</dbReference>
<accession>A0A5M6CM68</accession>
<keyword evidence="1" id="KW-0732">Signal</keyword>
<proteinExistence type="predicted"/>
<comment type="caution">
    <text evidence="2">The sequence shown here is derived from an EMBL/GenBank/DDBJ whole genome shotgun (WGS) entry which is preliminary data.</text>
</comment>
<evidence type="ECO:0000313" key="3">
    <source>
        <dbReference type="Proteomes" id="UP000323632"/>
    </source>
</evidence>